<dbReference type="RefSeq" id="WP_100271132.1">
    <property type="nucleotide sequence ID" value="NZ_CP024444.1"/>
</dbReference>
<name>A0A2D2LXN5_FAUOS</name>
<dbReference type="Proteomes" id="UP000229340">
    <property type="component" value="Plasmid pNP7-1"/>
</dbReference>
<organism evidence="1 2">
    <name type="scientific">Faucicola osloensis</name>
    <name type="common">Moraxella osloensis</name>
    <dbReference type="NCBI Taxonomy" id="34062"/>
    <lineage>
        <taxon>Bacteria</taxon>
        <taxon>Pseudomonadati</taxon>
        <taxon>Pseudomonadota</taxon>
        <taxon>Gammaproteobacteria</taxon>
        <taxon>Moraxellales</taxon>
        <taxon>Moraxellaceae</taxon>
        <taxon>Faucicola</taxon>
    </lineage>
</organism>
<keyword evidence="1" id="KW-0614">Plasmid</keyword>
<accession>A0A2D2LXN5</accession>
<gene>
    <name evidence="1" type="ORF">NP7_10520</name>
</gene>
<geneLocation type="plasmid" evidence="2">
    <name>pnp7-1</name>
</geneLocation>
<dbReference type="AlphaFoldDB" id="A0A2D2LXN5"/>
<reference evidence="2" key="1">
    <citation type="submission" date="2017-10" db="EMBL/GenBank/DDBJ databases">
        <title>Complete genome sequence of Moraxella osloensis NP7 isolated from human skin.</title>
        <authorList>
            <person name="Lee K."/>
            <person name="Lim J.Y."/>
            <person name="Hwang I."/>
        </authorList>
    </citation>
    <scope>NUCLEOTIDE SEQUENCE [LARGE SCALE GENOMIC DNA]</scope>
    <source>
        <strain evidence="2">NP7</strain>
        <plasmid evidence="2">pnp7-1</plasmid>
    </source>
</reference>
<evidence type="ECO:0000313" key="1">
    <source>
        <dbReference type="EMBL" id="ATR79789.1"/>
    </source>
</evidence>
<evidence type="ECO:0000313" key="2">
    <source>
        <dbReference type="Proteomes" id="UP000229340"/>
    </source>
</evidence>
<protein>
    <submittedName>
        <fullName evidence="1">Uncharacterized protein</fullName>
    </submittedName>
</protein>
<proteinExistence type="predicted"/>
<sequence>MGQAKLRGNQQQRIAAAEERKYANMGLKTVGMEEFYQVNDIPADCWVKGYIIHVAELNGFLSKASITTTHHHIACDMLFHHHYQYVSEPSTAIVFDKIDKALPLARMIGKEHATEICILFESENQYQVVTAVTVSARLHVYDHAS</sequence>
<dbReference type="EMBL" id="CP024444">
    <property type="protein sequence ID" value="ATR79789.1"/>
    <property type="molecule type" value="Genomic_DNA"/>
</dbReference>